<proteinExistence type="inferred from homology"/>
<dbReference type="GeneID" id="85018024"/>
<feature type="domain" description="Glycine transporter" evidence="8">
    <location>
        <begin position="24"/>
        <end position="98"/>
    </location>
</feature>
<evidence type="ECO:0000256" key="2">
    <source>
        <dbReference type="ARBA" id="ARBA00008193"/>
    </source>
</evidence>
<protein>
    <submittedName>
        <fullName evidence="9">Uncharacterized membrane protein YeiH</fullName>
    </submittedName>
</protein>
<organism evidence="9 10">
    <name type="scientific">Capnocytophaga granulosa</name>
    <dbReference type="NCBI Taxonomy" id="45242"/>
    <lineage>
        <taxon>Bacteria</taxon>
        <taxon>Pseudomonadati</taxon>
        <taxon>Bacteroidota</taxon>
        <taxon>Flavobacteriia</taxon>
        <taxon>Flavobacteriales</taxon>
        <taxon>Flavobacteriaceae</taxon>
        <taxon>Capnocytophaga</taxon>
    </lineage>
</organism>
<feature type="domain" description="Glycine transporter" evidence="8">
    <location>
        <begin position="111"/>
        <end position="183"/>
    </location>
</feature>
<feature type="transmembrane region" description="Helical" evidence="7">
    <location>
        <begin position="168"/>
        <end position="187"/>
    </location>
</feature>
<evidence type="ECO:0000256" key="6">
    <source>
        <dbReference type="ARBA" id="ARBA00023136"/>
    </source>
</evidence>
<gene>
    <name evidence="9" type="ORF">SAMN05444420_101100</name>
</gene>
<feature type="transmembrane region" description="Helical" evidence="7">
    <location>
        <begin position="81"/>
        <end position="98"/>
    </location>
</feature>
<dbReference type="PANTHER" id="PTHR30506">
    <property type="entry name" value="INNER MEMBRANE PROTEIN"/>
    <property type="match status" value="1"/>
</dbReference>
<keyword evidence="6 7" id="KW-0472">Membrane</keyword>
<keyword evidence="5 7" id="KW-1133">Transmembrane helix</keyword>
<evidence type="ECO:0000313" key="9">
    <source>
        <dbReference type="EMBL" id="SDW04310.1"/>
    </source>
</evidence>
<name>A0A1H2QBK3_9FLAO</name>
<sequence length="221" mass="24729">MNEITLWGSLSQEMTAIITDPIYLWDLIGTFVFGISGVLLGLERRMDVFGMFILAFVTGVGGGTLRDIMIGSIPVFWMKNLMYIFMIALSVAFTILFKRKFAAHWNYWLLLFDAIGLGVFTIIGLEKALRFDLSPTIAIVLGTMTGSFGGVIRDVLANRMPAIFQKEIYATACVAGGTVYFLLNGVMADNHNWVVFVTICVVIVVRMLSLKHHWELPKFLN</sequence>
<feature type="transmembrane region" description="Helical" evidence="7">
    <location>
        <begin position="49"/>
        <end position="69"/>
    </location>
</feature>
<evidence type="ECO:0000256" key="5">
    <source>
        <dbReference type="ARBA" id="ARBA00022989"/>
    </source>
</evidence>
<feature type="transmembrane region" description="Helical" evidence="7">
    <location>
        <begin position="22"/>
        <end position="42"/>
    </location>
</feature>
<dbReference type="InterPro" id="IPR005115">
    <property type="entry name" value="Gly_transporter"/>
</dbReference>
<keyword evidence="3" id="KW-1003">Cell membrane</keyword>
<accession>A0A1H2QBK3</accession>
<dbReference type="Pfam" id="PF03458">
    <property type="entry name" value="Gly_transporter"/>
    <property type="match status" value="2"/>
</dbReference>
<evidence type="ECO:0000313" key="10">
    <source>
        <dbReference type="Proteomes" id="UP000182771"/>
    </source>
</evidence>
<comment type="caution">
    <text evidence="9">The sequence shown here is derived from an EMBL/GenBank/DDBJ whole genome shotgun (WGS) entry which is preliminary data.</text>
</comment>
<evidence type="ECO:0000256" key="7">
    <source>
        <dbReference type="SAM" id="Phobius"/>
    </source>
</evidence>
<dbReference type="PANTHER" id="PTHR30506:SF3">
    <property type="entry name" value="UPF0126 INNER MEMBRANE PROTEIN YADS-RELATED"/>
    <property type="match status" value="1"/>
</dbReference>
<comment type="similarity">
    <text evidence="2">Belongs to the UPF0126 family.</text>
</comment>
<keyword evidence="10" id="KW-1185">Reference proteome</keyword>
<feature type="transmembrane region" description="Helical" evidence="7">
    <location>
        <begin position="105"/>
        <end position="125"/>
    </location>
</feature>
<evidence type="ECO:0000259" key="8">
    <source>
        <dbReference type="Pfam" id="PF03458"/>
    </source>
</evidence>
<dbReference type="AlphaFoldDB" id="A0A1H2QBK3"/>
<dbReference type="OrthoDB" id="9791874at2"/>
<dbReference type="EMBL" id="FNND01000001">
    <property type="protein sequence ID" value="SDW04310.1"/>
    <property type="molecule type" value="Genomic_DNA"/>
</dbReference>
<evidence type="ECO:0000256" key="1">
    <source>
        <dbReference type="ARBA" id="ARBA00004651"/>
    </source>
</evidence>
<dbReference type="GO" id="GO:0005886">
    <property type="term" value="C:plasma membrane"/>
    <property type="evidence" value="ECO:0007669"/>
    <property type="project" value="UniProtKB-SubCell"/>
</dbReference>
<reference evidence="9 10" key="1">
    <citation type="submission" date="2016-10" db="EMBL/GenBank/DDBJ databases">
        <authorList>
            <person name="Varghese N."/>
            <person name="Submissions S."/>
        </authorList>
    </citation>
    <scope>NUCLEOTIDE SEQUENCE [LARGE SCALE GENOMIC DNA]</scope>
    <source>
        <strain evidence="9 10">DSM 11449</strain>
    </source>
</reference>
<evidence type="ECO:0000256" key="4">
    <source>
        <dbReference type="ARBA" id="ARBA00022692"/>
    </source>
</evidence>
<evidence type="ECO:0000256" key="3">
    <source>
        <dbReference type="ARBA" id="ARBA00022475"/>
    </source>
</evidence>
<comment type="subcellular location">
    <subcellularLocation>
        <location evidence="1">Cell membrane</location>
        <topology evidence="1">Multi-pass membrane protein</topology>
    </subcellularLocation>
</comment>
<feature type="transmembrane region" description="Helical" evidence="7">
    <location>
        <begin position="137"/>
        <end position="156"/>
    </location>
</feature>
<feature type="transmembrane region" description="Helical" evidence="7">
    <location>
        <begin position="193"/>
        <end position="210"/>
    </location>
</feature>
<dbReference type="RefSeq" id="WP_016419419.1">
    <property type="nucleotide sequence ID" value="NZ_FNND01000001.1"/>
</dbReference>
<keyword evidence="4 7" id="KW-0812">Transmembrane</keyword>
<dbReference type="Proteomes" id="UP000182771">
    <property type="component" value="Unassembled WGS sequence"/>
</dbReference>